<dbReference type="PROSITE" id="PS50115">
    <property type="entry name" value="ARFGAP"/>
    <property type="match status" value="1"/>
</dbReference>
<keyword evidence="1" id="KW-0479">Metal-binding</keyword>
<organism evidence="5 6">
    <name type="scientific">Oculimacula yallundae</name>
    <dbReference type="NCBI Taxonomy" id="86028"/>
    <lineage>
        <taxon>Eukaryota</taxon>
        <taxon>Fungi</taxon>
        <taxon>Dikarya</taxon>
        <taxon>Ascomycota</taxon>
        <taxon>Pezizomycotina</taxon>
        <taxon>Leotiomycetes</taxon>
        <taxon>Helotiales</taxon>
        <taxon>Ploettnerulaceae</taxon>
        <taxon>Oculimacula</taxon>
    </lineage>
</organism>
<feature type="compositionally biased region" description="Polar residues" evidence="2">
    <location>
        <begin position="583"/>
        <end position="592"/>
    </location>
</feature>
<dbReference type="PANTHER" id="PTHR45705">
    <property type="entry name" value="FI20236P1"/>
    <property type="match status" value="1"/>
</dbReference>
<evidence type="ECO:0008006" key="7">
    <source>
        <dbReference type="Google" id="ProtNLM"/>
    </source>
</evidence>
<evidence type="ECO:0000256" key="2">
    <source>
        <dbReference type="SAM" id="MobiDB-lite"/>
    </source>
</evidence>
<comment type="caution">
    <text evidence="5">The sequence shown here is derived from an EMBL/GenBank/DDBJ whole genome shotgun (WGS) entry which is preliminary data.</text>
</comment>
<dbReference type="InterPro" id="IPR051718">
    <property type="entry name" value="ARF_GTPase-activating"/>
</dbReference>
<dbReference type="Gene3D" id="1.10.220.150">
    <property type="entry name" value="Arf GTPase activating protein"/>
    <property type="match status" value="1"/>
</dbReference>
<keyword evidence="6" id="KW-1185">Reference proteome</keyword>
<evidence type="ECO:0000256" key="1">
    <source>
        <dbReference type="PROSITE-ProRule" id="PRU00288"/>
    </source>
</evidence>
<reference evidence="5 6" key="1">
    <citation type="journal article" date="2024" name="Commun. Biol.">
        <title>Comparative genomic analysis of thermophilic fungi reveals convergent evolutionary adaptations and gene losses.</title>
        <authorList>
            <person name="Steindorff A.S."/>
            <person name="Aguilar-Pontes M.V."/>
            <person name="Robinson A.J."/>
            <person name="Andreopoulos B."/>
            <person name="LaButti K."/>
            <person name="Kuo A."/>
            <person name="Mondo S."/>
            <person name="Riley R."/>
            <person name="Otillar R."/>
            <person name="Haridas S."/>
            <person name="Lipzen A."/>
            <person name="Grimwood J."/>
            <person name="Schmutz J."/>
            <person name="Clum A."/>
            <person name="Reid I.D."/>
            <person name="Moisan M.C."/>
            <person name="Butler G."/>
            <person name="Nguyen T.T.M."/>
            <person name="Dewar K."/>
            <person name="Conant G."/>
            <person name="Drula E."/>
            <person name="Henrissat B."/>
            <person name="Hansel C."/>
            <person name="Singer S."/>
            <person name="Hutchinson M.I."/>
            <person name="de Vries R.P."/>
            <person name="Natvig D.O."/>
            <person name="Powell A.J."/>
            <person name="Tsang A."/>
            <person name="Grigoriev I.V."/>
        </authorList>
    </citation>
    <scope>NUCLEOTIDE SEQUENCE [LARGE SCALE GENOMIC DNA]</scope>
    <source>
        <strain evidence="5 6">CBS 494.80</strain>
    </source>
</reference>
<dbReference type="InterPro" id="IPR038508">
    <property type="entry name" value="ArfGAP_dom_sf"/>
</dbReference>
<dbReference type="SMART" id="SM00105">
    <property type="entry name" value="ArfGap"/>
    <property type="match status" value="1"/>
</dbReference>
<feature type="compositionally biased region" description="Low complexity" evidence="2">
    <location>
        <begin position="560"/>
        <end position="578"/>
    </location>
</feature>
<name>A0ABR4D1J8_9HELO</name>
<dbReference type="SUPFAM" id="SSF57863">
    <property type="entry name" value="ArfGap/RecO-like zinc finger"/>
    <property type="match status" value="1"/>
</dbReference>
<feature type="compositionally biased region" description="Polar residues" evidence="2">
    <location>
        <begin position="628"/>
        <end position="640"/>
    </location>
</feature>
<evidence type="ECO:0000313" key="5">
    <source>
        <dbReference type="EMBL" id="KAL2076032.1"/>
    </source>
</evidence>
<dbReference type="PRINTS" id="PR00405">
    <property type="entry name" value="REVINTRACTNG"/>
</dbReference>
<feature type="region of interest" description="Disordered" evidence="2">
    <location>
        <begin position="560"/>
        <end position="592"/>
    </location>
</feature>
<gene>
    <name evidence="5" type="ORF">VTL71DRAFT_975</name>
</gene>
<dbReference type="EMBL" id="JAZHXI010000001">
    <property type="protein sequence ID" value="KAL2076032.1"/>
    <property type="molecule type" value="Genomic_DNA"/>
</dbReference>
<evidence type="ECO:0000259" key="4">
    <source>
        <dbReference type="PROSITE" id="PS50115"/>
    </source>
</evidence>
<keyword evidence="1" id="KW-0863">Zinc-finger</keyword>
<proteinExistence type="predicted"/>
<dbReference type="InterPro" id="IPR015940">
    <property type="entry name" value="UBA"/>
</dbReference>
<dbReference type="PROSITE" id="PS50030">
    <property type="entry name" value="UBA"/>
    <property type="match status" value="1"/>
</dbReference>
<dbReference type="Pfam" id="PF01412">
    <property type="entry name" value="ArfGap"/>
    <property type="match status" value="1"/>
</dbReference>
<dbReference type="InterPro" id="IPR009060">
    <property type="entry name" value="UBA-like_sf"/>
</dbReference>
<feature type="region of interest" description="Disordered" evidence="2">
    <location>
        <begin position="123"/>
        <end position="206"/>
    </location>
</feature>
<feature type="compositionally biased region" description="Polar residues" evidence="2">
    <location>
        <begin position="310"/>
        <end position="345"/>
    </location>
</feature>
<dbReference type="Gene3D" id="1.10.8.10">
    <property type="entry name" value="DNA helicase RuvA subunit, C-terminal domain"/>
    <property type="match status" value="1"/>
</dbReference>
<sequence>MSGALSKRQQARNERALQDLIKSVPGNNVCADCQARNPGWASWSLGIFLCMRCAALHRKLGTHITKVKSLSMDSWSNEQVENMKRVGNAASNKIYNPQNTRPPIPFDADEADSAMERFIRGKYVEKASKPPVRHHTGSTNSDDQPPPPPPKTGSRFGFRSASSIFPLSSKARKEAAKSDYNNEHHRSPSPPRNKPSRVFGASVGADGTDDLEMKLAKLRDMGFRDEKRNTAVLKGLSGNLEKSIETLVRLGEGGGGLKSPEIAAPPHNTRSRTPVGASTGLTIDRTRETPSRSSSNPFDMLDKPPPVAPPQSTQSTGGLPSPQMMGNNPYQQAQSSNPFGLAPSQSQYNLNEAFQNMSVQSSQPLFPNHTGGFPSPQPLMQQQLYQQSMTPPVPSVPQQYYPSVIYENPNQQPQQAQQIQQQQNNYNPFMQQQQLQAPSLNTNFASNPYNQQLASASSVYQSPMEQSPAQQYGAAFFSNGAMQQPQQQMNPFLNQNQPQQMNPYMNQQAQQAPQQQHFDPHQQYQHQRQQTYPQMPPQTLRADKSSIMDLYNYPQLAPAAPQPVQQQQQNQSQMQPNAEMPTSEPQRNFSSPMPTQVVGNNNPFASSVGAPTQNAGVDTLGQMGQFAPKSNGSRHVSQESVDAGGWANGRHSPDAWGSISARPMR</sequence>
<feature type="region of interest" description="Disordered" evidence="2">
    <location>
        <begin position="252"/>
        <end position="345"/>
    </location>
</feature>
<dbReference type="InterPro" id="IPR037278">
    <property type="entry name" value="ARFGAP/RecO"/>
</dbReference>
<dbReference type="PANTHER" id="PTHR45705:SF7">
    <property type="entry name" value="ACTIVATING PROTEIN FOR ARF, PUTATIVE (AFU_ORTHOLOGUE AFUA_4G09120)-RELATED"/>
    <property type="match status" value="1"/>
</dbReference>
<feature type="domain" description="Arf-GAP" evidence="4">
    <location>
        <begin position="15"/>
        <end position="126"/>
    </location>
</feature>
<feature type="compositionally biased region" description="Basic and acidic residues" evidence="2">
    <location>
        <begin position="171"/>
        <end position="186"/>
    </location>
</feature>
<evidence type="ECO:0000313" key="6">
    <source>
        <dbReference type="Proteomes" id="UP001595075"/>
    </source>
</evidence>
<dbReference type="SUPFAM" id="SSF46934">
    <property type="entry name" value="UBA-like"/>
    <property type="match status" value="1"/>
</dbReference>
<dbReference type="Proteomes" id="UP001595075">
    <property type="component" value="Unassembled WGS sequence"/>
</dbReference>
<evidence type="ECO:0000259" key="3">
    <source>
        <dbReference type="PROSITE" id="PS50030"/>
    </source>
</evidence>
<dbReference type="InterPro" id="IPR001164">
    <property type="entry name" value="ArfGAP_dom"/>
</dbReference>
<feature type="domain" description="UBA" evidence="3">
    <location>
        <begin position="208"/>
        <end position="250"/>
    </location>
</feature>
<feature type="region of interest" description="Disordered" evidence="2">
    <location>
        <begin position="609"/>
        <end position="665"/>
    </location>
</feature>
<protein>
    <recommendedName>
        <fullName evidence="7">UBA domain-containing protein 3</fullName>
    </recommendedName>
</protein>
<accession>A0ABR4D1J8</accession>
<keyword evidence="1" id="KW-0862">Zinc</keyword>
<dbReference type="CDD" id="cd08204">
    <property type="entry name" value="ArfGap"/>
    <property type="match status" value="1"/>
</dbReference>